<feature type="transmembrane region" description="Helical" evidence="1">
    <location>
        <begin position="34"/>
        <end position="57"/>
    </location>
</feature>
<keyword evidence="1" id="KW-1133">Transmembrane helix</keyword>
<keyword evidence="1" id="KW-0812">Transmembrane</keyword>
<dbReference type="RefSeq" id="XP_024499737.1">
    <property type="nucleotide sequence ID" value="XM_024645456.1"/>
</dbReference>
<dbReference type="AlphaFoldDB" id="A0A090MQS6"/>
<sequence>MGMIYIISTVKFVFFIDSAKWYKKDFNVFKSYFYYFKCYTGQILTYYLLNFIAQIFIDNPKTLEDLNKYVVNSFIIIGYLFLYIDAIAGMIYVTPNKLDFQFFKEKIEVIGLRIFNTGIIFTEPEEIVVIRKNGSARLHNNKIPNYYRNRAYKRKTS</sequence>
<keyword evidence="3" id="KW-1185">Reference proteome</keyword>
<reference evidence="3" key="2">
    <citation type="submission" date="2014-09" db="EMBL/GenBank/DDBJ databases">
        <authorList>
            <person name="Martin A.A."/>
        </authorList>
    </citation>
    <scope>NUCLEOTIDE SEQUENCE</scope>
    <source>
        <strain evidence="3">ED321</strain>
    </source>
</reference>
<accession>A0A090MQS6</accession>
<organism evidence="2">
    <name type="scientific">Strongyloides ratti</name>
    <name type="common">Parasitic roundworm</name>
    <dbReference type="NCBI Taxonomy" id="34506"/>
    <lineage>
        <taxon>Eukaryota</taxon>
        <taxon>Metazoa</taxon>
        <taxon>Ecdysozoa</taxon>
        <taxon>Nematoda</taxon>
        <taxon>Chromadorea</taxon>
        <taxon>Rhabditida</taxon>
        <taxon>Tylenchina</taxon>
        <taxon>Panagrolaimomorpha</taxon>
        <taxon>Strongyloidoidea</taxon>
        <taxon>Strongyloididae</taxon>
        <taxon>Strongyloides</taxon>
    </lineage>
</organism>
<evidence type="ECO:0000256" key="1">
    <source>
        <dbReference type="SAM" id="Phobius"/>
    </source>
</evidence>
<dbReference type="EMBL" id="LN609399">
    <property type="protein sequence ID" value="CEF60528.1"/>
    <property type="molecule type" value="Genomic_DNA"/>
</dbReference>
<reference evidence="4" key="3">
    <citation type="submission" date="2020-12" db="UniProtKB">
        <authorList>
            <consortium name="WormBaseParasite"/>
        </authorList>
    </citation>
    <scope>IDENTIFICATION</scope>
</reference>
<feature type="transmembrane region" description="Helical" evidence="1">
    <location>
        <begin position="69"/>
        <end position="93"/>
    </location>
</feature>
<evidence type="ECO:0000313" key="2">
    <source>
        <dbReference type="EMBL" id="CEF60528.1"/>
    </source>
</evidence>
<keyword evidence="1" id="KW-0472">Membrane</keyword>
<evidence type="ECO:0000313" key="4">
    <source>
        <dbReference type="WBParaSite" id="SRAE_X000226500.1"/>
    </source>
</evidence>
<name>A0A090MQS6_STRRB</name>
<dbReference type="WormBase" id="SRAE_X000226500">
    <property type="protein sequence ID" value="SRP07480"/>
    <property type="gene ID" value="WBGene00267847"/>
</dbReference>
<dbReference type="GeneID" id="36385341"/>
<protein>
    <submittedName>
        <fullName evidence="2 4">Uncharacterized protein</fullName>
    </submittedName>
</protein>
<evidence type="ECO:0000313" key="3">
    <source>
        <dbReference type="Proteomes" id="UP000035682"/>
    </source>
</evidence>
<gene>
    <name evidence="2 4 5" type="ORF">SRAE_X000226500</name>
</gene>
<evidence type="ECO:0000313" key="5">
    <source>
        <dbReference type="WormBase" id="SRAE_X000226500"/>
    </source>
</evidence>
<dbReference type="CTD" id="36385341"/>
<dbReference type="Proteomes" id="UP000035682">
    <property type="component" value="Unplaced"/>
</dbReference>
<dbReference type="WBParaSite" id="SRAE_X000226500.1">
    <property type="protein sequence ID" value="SRAE_X000226500.1"/>
    <property type="gene ID" value="WBGene00267847"/>
</dbReference>
<proteinExistence type="predicted"/>
<reference evidence="2" key="1">
    <citation type="submission" date="2014-09" db="EMBL/GenBank/DDBJ databases">
        <authorList>
            <person name="Aslett A.Martin."/>
        </authorList>
    </citation>
    <scope>NUCLEOTIDE SEQUENCE</scope>
    <source>
        <strain evidence="2">ED321 Heterogonic</strain>
    </source>
</reference>